<dbReference type="AlphaFoldDB" id="A0A9D2LEG8"/>
<dbReference type="Proteomes" id="UP000823823">
    <property type="component" value="Unassembled WGS sequence"/>
</dbReference>
<sequence>MQRTKAAGEEVTKLLTPAKLAEHLDVSTGTLANWRSAGTGPKYVRLAGVVRYRVDAVEKCIANGDAPRWP</sequence>
<accession>A0A9D2LEG8</accession>
<dbReference type="InterPro" id="IPR009061">
    <property type="entry name" value="DNA-bd_dom_put_sf"/>
</dbReference>
<feature type="domain" description="Helix-turn-helix" evidence="1">
    <location>
        <begin position="14"/>
        <end position="62"/>
    </location>
</feature>
<name>A0A9D2LEG8_9MICO</name>
<reference evidence="2" key="1">
    <citation type="journal article" date="2021" name="PeerJ">
        <title>Extensive microbial diversity within the chicken gut microbiome revealed by metagenomics and culture.</title>
        <authorList>
            <person name="Gilroy R."/>
            <person name="Ravi A."/>
            <person name="Getino M."/>
            <person name="Pursley I."/>
            <person name="Horton D.L."/>
            <person name="Alikhan N.F."/>
            <person name="Baker D."/>
            <person name="Gharbi K."/>
            <person name="Hall N."/>
            <person name="Watson M."/>
            <person name="Adriaenssens E.M."/>
            <person name="Foster-Nyarko E."/>
            <person name="Jarju S."/>
            <person name="Secka A."/>
            <person name="Antonio M."/>
            <person name="Oren A."/>
            <person name="Chaudhuri R.R."/>
            <person name="La Ragione R."/>
            <person name="Hildebrand F."/>
            <person name="Pallen M.J."/>
        </authorList>
    </citation>
    <scope>NUCLEOTIDE SEQUENCE</scope>
    <source>
        <strain evidence="2">ChiHjej13B12-24818</strain>
    </source>
</reference>
<evidence type="ECO:0000259" key="1">
    <source>
        <dbReference type="Pfam" id="PF12728"/>
    </source>
</evidence>
<dbReference type="SUPFAM" id="SSF46955">
    <property type="entry name" value="Putative DNA-binding domain"/>
    <property type="match status" value="1"/>
</dbReference>
<evidence type="ECO:0000313" key="2">
    <source>
        <dbReference type="EMBL" id="HJB11207.1"/>
    </source>
</evidence>
<organism evidence="2 3">
    <name type="scientific">Candidatus Brachybacterium merdavium</name>
    <dbReference type="NCBI Taxonomy" id="2838513"/>
    <lineage>
        <taxon>Bacteria</taxon>
        <taxon>Bacillati</taxon>
        <taxon>Actinomycetota</taxon>
        <taxon>Actinomycetes</taxon>
        <taxon>Micrococcales</taxon>
        <taxon>Dermabacteraceae</taxon>
        <taxon>Brachybacterium</taxon>
    </lineage>
</organism>
<comment type="caution">
    <text evidence="2">The sequence shown here is derived from an EMBL/GenBank/DDBJ whole genome shotgun (WGS) entry which is preliminary data.</text>
</comment>
<proteinExistence type="predicted"/>
<evidence type="ECO:0000313" key="3">
    <source>
        <dbReference type="Proteomes" id="UP000823823"/>
    </source>
</evidence>
<gene>
    <name evidence="2" type="ORF">H9786_11890</name>
</gene>
<dbReference type="InterPro" id="IPR041657">
    <property type="entry name" value="HTH_17"/>
</dbReference>
<dbReference type="Pfam" id="PF12728">
    <property type="entry name" value="HTH_17"/>
    <property type="match status" value="1"/>
</dbReference>
<reference evidence="2" key="2">
    <citation type="submission" date="2021-04" db="EMBL/GenBank/DDBJ databases">
        <authorList>
            <person name="Gilroy R."/>
        </authorList>
    </citation>
    <scope>NUCLEOTIDE SEQUENCE</scope>
    <source>
        <strain evidence="2">ChiHjej13B12-24818</strain>
    </source>
</reference>
<protein>
    <submittedName>
        <fullName evidence="2">Helix-turn-helix domain-containing protein</fullName>
    </submittedName>
</protein>
<dbReference type="EMBL" id="DWZH01000093">
    <property type="protein sequence ID" value="HJB11207.1"/>
    <property type="molecule type" value="Genomic_DNA"/>
</dbReference>